<name>A0AAD4W2Y3_PRUDU</name>
<dbReference type="Proteomes" id="UP001054821">
    <property type="component" value="Chromosome 4"/>
</dbReference>
<evidence type="ECO:0000313" key="2">
    <source>
        <dbReference type="Proteomes" id="UP001054821"/>
    </source>
</evidence>
<reference evidence="1 2" key="1">
    <citation type="journal article" date="2022" name="G3 (Bethesda)">
        <title>Whole-genome sequence and methylome profiling of the almond [Prunus dulcis (Mill.) D.A. Webb] cultivar 'Nonpareil'.</title>
        <authorList>
            <person name="D'Amico-Willman K.M."/>
            <person name="Ouma W.Z."/>
            <person name="Meulia T."/>
            <person name="Sideli G.M."/>
            <person name="Gradziel T.M."/>
            <person name="Fresnedo-Ramirez J."/>
        </authorList>
    </citation>
    <scope>NUCLEOTIDE SEQUENCE [LARGE SCALE GENOMIC DNA]</scope>
    <source>
        <strain evidence="1">Clone GOH B32 T37-40</strain>
    </source>
</reference>
<sequence length="170" mass="18621">MIRPSSSSNSSRLPLPAAPILLENGEEAAGVVQTSPQSISLLRPPILTSEVWFLTYFSCSSCLLGRIGSILSVDRAIVSDPTVRSGPNLQDKCPIPYRTHRNFRIGIWRSWAPWACLTRVRVVLPLVDRESPGVVSHSQGDYQVSRGVGYPALRQAPYVVLVVPASEEIL</sequence>
<keyword evidence="2" id="KW-1185">Reference proteome</keyword>
<accession>A0AAD4W2Y3</accession>
<protein>
    <submittedName>
        <fullName evidence="1">Uncharacterized protein</fullName>
    </submittedName>
</protein>
<proteinExistence type="predicted"/>
<dbReference type="AlphaFoldDB" id="A0AAD4W2Y3"/>
<dbReference type="EMBL" id="JAJFAZ020000004">
    <property type="protein sequence ID" value="KAI5334517.1"/>
    <property type="molecule type" value="Genomic_DNA"/>
</dbReference>
<organism evidence="1 2">
    <name type="scientific">Prunus dulcis</name>
    <name type="common">Almond</name>
    <name type="synonym">Amygdalus dulcis</name>
    <dbReference type="NCBI Taxonomy" id="3755"/>
    <lineage>
        <taxon>Eukaryota</taxon>
        <taxon>Viridiplantae</taxon>
        <taxon>Streptophyta</taxon>
        <taxon>Embryophyta</taxon>
        <taxon>Tracheophyta</taxon>
        <taxon>Spermatophyta</taxon>
        <taxon>Magnoliopsida</taxon>
        <taxon>eudicotyledons</taxon>
        <taxon>Gunneridae</taxon>
        <taxon>Pentapetalae</taxon>
        <taxon>rosids</taxon>
        <taxon>fabids</taxon>
        <taxon>Rosales</taxon>
        <taxon>Rosaceae</taxon>
        <taxon>Amygdaloideae</taxon>
        <taxon>Amygdaleae</taxon>
        <taxon>Prunus</taxon>
    </lineage>
</organism>
<gene>
    <name evidence="1" type="ORF">L3X38_024650</name>
</gene>
<evidence type="ECO:0000313" key="1">
    <source>
        <dbReference type="EMBL" id="KAI5334517.1"/>
    </source>
</evidence>
<comment type="caution">
    <text evidence="1">The sequence shown here is derived from an EMBL/GenBank/DDBJ whole genome shotgun (WGS) entry which is preliminary data.</text>
</comment>